<gene>
    <name evidence="4" type="ORF">QN277_022752</name>
</gene>
<keyword evidence="5" id="KW-1185">Reference proteome</keyword>
<evidence type="ECO:0000256" key="2">
    <source>
        <dbReference type="SAM" id="MobiDB-lite"/>
    </source>
</evidence>
<evidence type="ECO:0000256" key="1">
    <source>
        <dbReference type="ARBA" id="ARBA00023027"/>
    </source>
</evidence>
<feature type="compositionally biased region" description="Polar residues" evidence="2">
    <location>
        <begin position="16"/>
        <end position="25"/>
    </location>
</feature>
<dbReference type="InterPro" id="IPR000157">
    <property type="entry name" value="TIR_dom"/>
</dbReference>
<protein>
    <recommendedName>
        <fullName evidence="3">TIR domain-containing protein</fullName>
    </recommendedName>
</protein>
<reference evidence="4" key="1">
    <citation type="submission" date="2023-10" db="EMBL/GenBank/DDBJ databases">
        <title>Chromosome-level genome of the transformable northern wattle, Acacia crassicarpa.</title>
        <authorList>
            <person name="Massaro I."/>
            <person name="Sinha N.R."/>
            <person name="Poethig S."/>
            <person name="Leichty A.R."/>
        </authorList>
    </citation>
    <scope>NUCLEOTIDE SEQUENCE</scope>
    <source>
        <strain evidence="4">Acra3RX</strain>
        <tissue evidence="4">Leaf</tissue>
    </source>
</reference>
<dbReference type="Pfam" id="PF01582">
    <property type="entry name" value="TIR"/>
    <property type="match status" value="1"/>
</dbReference>
<dbReference type="InterPro" id="IPR035897">
    <property type="entry name" value="Toll_tir_struct_dom_sf"/>
</dbReference>
<dbReference type="Gene3D" id="3.40.50.10140">
    <property type="entry name" value="Toll/interleukin-1 receptor homology (TIR) domain"/>
    <property type="match status" value="1"/>
</dbReference>
<comment type="caution">
    <text evidence="4">The sequence shown here is derived from an EMBL/GenBank/DDBJ whole genome shotgun (WGS) entry which is preliminary data.</text>
</comment>
<name>A0AAE1MM98_9FABA</name>
<feature type="region of interest" description="Disordered" evidence="2">
    <location>
        <begin position="1"/>
        <end position="25"/>
    </location>
</feature>
<evidence type="ECO:0000259" key="3">
    <source>
        <dbReference type="PROSITE" id="PS50104"/>
    </source>
</evidence>
<dbReference type="FunFam" id="3.40.50.10140:FF:000007">
    <property type="entry name" value="Disease resistance protein (TIR-NBS-LRR class)"/>
    <property type="match status" value="1"/>
</dbReference>
<dbReference type="SMART" id="SM00255">
    <property type="entry name" value="TIR"/>
    <property type="match status" value="1"/>
</dbReference>
<dbReference type="PROSITE" id="PS50104">
    <property type="entry name" value="TIR"/>
    <property type="match status" value="1"/>
</dbReference>
<dbReference type="AlphaFoldDB" id="A0AAE1MM98"/>
<dbReference type="SUPFAM" id="SSF52200">
    <property type="entry name" value="Toll/Interleukin receptor TIR domain"/>
    <property type="match status" value="1"/>
</dbReference>
<dbReference type="PANTHER" id="PTHR32009">
    <property type="entry name" value="TMV RESISTANCE PROTEIN N-LIKE"/>
    <property type="match status" value="1"/>
</dbReference>
<proteinExistence type="predicted"/>
<dbReference type="EMBL" id="JAWXYG010000006">
    <property type="protein sequence ID" value="KAK4269620.1"/>
    <property type="molecule type" value="Genomic_DNA"/>
</dbReference>
<feature type="domain" description="TIR" evidence="3">
    <location>
        <begin position="31"/>
        <end position="191"/>
    </location>
</feature>
<accession>A0AAE1MM98</accession>
<dbReference type="PANTHER" id="PTHR32009:SF115">
    <property type="entry name" value="RPP1-LIKE DISEASE RESISTANCE PROTEIN-RELATED"/>
    <property type="match status" value="1"/>
</dbReference>
<organism evidence="4 5">
    <name type="scientific">Acacia crassicarpa</name>
    <name type="common">northern wattle</name>
    <dbReference type="NCBI Taxonomy" id="499986"/>
    <lineage>
        <taxon>Eukaryota</taxon>
        <taxon>Viridiplantae</taxon>
        <taxon>Streptophyta</taxon>
        <taxon>Embryophyta</taxon>
        <taxon>Tracheophyta</taxon>
        <taxon>Spermatophyta</taxon>
        <taxon>Magnoliopsida</taxon>
        <taxon>eudicotyledons</taxon>
        <taxon>Gunneridae</taxon>
        <taxon>Pentapetalae</taxon>
        <taxon>rosids</taxon>
        <taxon>fabids</taxon>
        <taxon>Fabales</taxon>
        <taxon>Fabaceae</taxon>
        <taxon>Caesalpinioideae</taxon>
        <taxon>mimosoid clade</taxon>
        <taxon>Acacieae</taxon>
        <taxon>Acacia</taxon>
    </lineage>
</organism>
<evidence type="ECO:0000313" key="5">
    <source>
        <dbReference type="Proteomes" id="UP001293593"/>
    </source>
</evidence>
<keyword evidence="1" id="KW-0520">NAD</keyword>
<sequence>MKREDRTPETAYNVGGESSSASNTLHSSPKWKYDVFLSFAGKDTRLNFTDHLYDALRRGGINAFRDNEGIERGQFISDQLPQAIKGSLCAVVVLSENYADSKWCLEELQTILDCRTNLGQKVFPIFCDVDPSDVRHQRQNFGEALAKHENEFGRNKIQNWRKALSEIGSIAGWTTSESMERGIGTRGQVATIGPST</sequence>
<evidence type="ECO:0000313" key="4">
    <source>
        <dbReference type="EMBL" id="KAK4269620.1"/>
    </source>
</evidence>
<dbReference type="GO" id="GO:0007165">
    <property type="term" value="P:signal transduction"/>
    <property type="evidence" value="ECO:0007669"/>
    <property type="project" value="InterPro"/>
</dbReference>
<dbReference type="Proteomes" id="UP001293593">
    <property type="component" value="Unassembled WGS sequence"/>
</dbReference>